<reference evidence="8" key="1">
    <citation type="submission" date="2016-10" db="EMBL/GenBank/DDBJ databases">
        <authorList>
            <person name="Varghese N."/>
            <person name="Submissions S."/>
        </authorList>
    </citation>
    <scope>NUCLEOTIDE SEQUENCE [LARGE SCALE GENOMIC DNA]</scope>
    <source>
        <strain evidence="8">DSM 23095</strain>
    </source>
</reference>
<keyword evidence="5" id="KW-0732">Signal</keyword>
<dbReference type="SUPFAM" id="SSF53822">
    <property type="entry name" value="Periplasmic binding protein-like I"/>
    <property type="match status" value="1"/>
</dbReference>
<dbReference type="Proteomes" id="UP000199060">
    <property type="component" value="Unassembled WGS sequence"/>
</dbReference>
<evidence type="ECO:0000256" key="5">
    <source>
        <dbReference type="SAM" id="SignalP"/>
    </source>
</evidence>
<dbReference type="STRING" id="686796.SAMN04488104_101481"/>
<dbReference type="RefSeq" id="WP_087938990.1">
    <property type="nucleotide sequence ID" value="NZ_FNAC01000014.1"/>
</dbReference>
<dbReference type="SUPFAM" id="SSF48452">
    <property type="entry name" value="TPR-like"/>
    <property type="match status" value="1"/>
</dbReference>
<evidence type="ECO:0000256" key="4">
    <source>
        <dbReference type="ARBA" id="ARBA00023136"/>
    </source>
</evidence>
<gene>
    <name evidence="7" type="ORF">SAMN04488104_101481</name>
</gene>
<evidence type="ECO:0000256" key="3">
    <source>
        <dbReference type="ARBA" id="ARBA00022989"/>
    </source>
</evidence>
<dbReference type="Pfam" id="PF01094">
    <property type="entry name" value="ANF_receptor"/>
    <property type="match status" value="1"/>
</dbReference>
<dbReference type="CDD" id="cd06268">
    <property type="entry name" value="PBP1_ABC_transporter_LIVBP-like"/>
    <property type="match status" value="1"/>
</dbReference>
<organism evidence="7 8">
    <name type="scientific">Algoriphagus faecimaris</name>
    <dbReference type="NCBI Taxonomy" id="686796"/>
    <lineage>
        <taxon>Bacteria</taxon>
        <taxon>Pseudomonadati</taxon>
        <taxon>Bacteroidota</taxon>
        <taxon>Cytophagia</taxon>
        <taxon>Cytophagales</taxon>
        <taxon>Cyclobacteriaceae</taxon>
        <taxon>Algoriphagus</taxon>
    </lineage>
</organism>
<comment type="subcellular location">
    <subcellularLocation>
        <location evidence="1">Membrane</location>
    </subcellularLocation>
</comment>
<evidence type="ECO:0000313" key="7">
    <source>
        <dbReference type="EMBL" id="SDD09193.1"/>
    </source>
</evidence>
<keyword evidence="8" id="KW-1185">Reference proteome</keyword>
<keyword evidence="7" id="KW-0675">Receptor</keyword>
<evidence type="ECO:0000313" key="8">
    <source>
        <dbReference type="Proteomes" id="UP000199060"/>
    </source>
</evidence>
<feature type="chain" id="PRO_5011614499" evidence="5">
    <location>
        <begin position="20"/>
        <end position="551"/>
    </location>
</feature>
<keyword evidence="2" id="KW-0812">Transmembrane</keyword>
<dbReference type="EMBL" id="FNAC01000014">
    <property type="protein sequence ID" value="SDD09193.1"/>
    <property type="molecule type" value="Genomic_DNA"/>
</dbReference>
<proteinExistence type="predicted"/>
<keyword evidence="3" id="KW-1133">Transmembrane helix</keyword>
<dbReference type="Gene3D" id="3.40.50.2300">
    <property type="match status" value="1"/>
</dbReference>
<dbReference type="Gene3D" id="1.25.40.10">
    <property type="entry name" value="Tetratricopeptide repeat domain"/>
    <property type="match status" value="1"/>
</dbReference>
<dbReference type="AlphaFoldDB" id="A0A1G6RXL6"/>
<accession>A0A1G6RXL6</accession>
<evidence type="ECO:0000259" key="6">
    <source>
        <dbReference type="Pfam" id="PF01094"/>
    </source>
</evidence>
<keyword evidence="4" id="KW-0472">Membrane</keyword>
<name>A0A1G6RXL6_9BACT</name>
<dbReference type="GO" id="GO:0016020">
    <property type="term" value="C:membrane"/>
    <property type="evidence" value="ECO:0007669"/>
    <property type="project" value="UniProtKB-SubCell"/>
</dbReference>
<protein>
    <submittedName>
        <fullName evidence="7">Receptor family ligand binding region</fullName>
    </submittedName>
</protein>
<sequence>MQKIFFLLAFFLFSLQLQSQNLPEGFERAKVLLNSQSYTEAIQAFQEFLNPEEYGNLSRYAAFYSASAALELNQIDRAIGWLQPLASQSWSNQNQSKYLLAKAYFQNEQRTEALRIAMDLQSTDLNESMQDMVYDFLIQSSTTFLTQNIREFQDLPAYRAALSNVLSQKNILSSDERSLFYEMQGMGIEGISQGKKNDVLDIVVILPFTDAKDPRFGKLDPGSFTYELFQGIRFGVRQLVKEGKKVNLVSFDSKRDLAHLRNILKDPAIANADLIIGPIYPDEADLVSAFAENAKIPFVHPLSNLGDRFSDRAFSYLFRPSVEDLANGIVSNLKARNWGNRVALGFSNSSRDEQLSQFLEAKLAAEGFNLIQKSSLNPRNASSFLNDLRILPSRDSAKVLVDQVILLSDDPAIAQPTLSYIESVTAEVPILVMDSWLGFNFANYEMLEFPNFYFISNNSPHFGTEEMEVYRRAFYDRYLVFPSVNSVLGTELIYWLDSFSSASSGWELRENLKQKDFLPGRLTWGFDYKDSNSNQYVPVFGLEAGELKPIN</sequence>
<feature type="signal peptide" evidence="5">
    <location>
        <begin position="1"/>
        <end position="19"/>
    </location>
</feature>
<dbReference type="OrthoDB" id="1490998at2"/>
<evidence type="ECO:0000256" key="1">
    <source>
        <dbReference type="ARBA" id="ARBA00004370"/>
    </source>
</evidence>
<dbReference type="InterPro" id="IPR001828">
    <property type="entry name" value="ANF_lig-bd_rcpt"/>
</dbReference>
<dbReference type="InterPro" id="IPR028082">
    <property type="entry name" value="Peripla_BP_I"/>
</dbReference>
<evidence type="ECO:0000256" key="2">
    <source>
        <dbReference type="ARBA" id="ARBA00022692"/>
    </source>
</evidence>
<feature type="domain" description="Receptor ligand binding region" evidence="6">
    <location>
        <begin position="269"/>
        <end position="389"/>
    </location>
</feature>
<dbReference type="InterPro" id="IPR011990">
    <property type="entry name" value="TPR-like_helical_dom_sf"/>
</dbReference>